<dbReference type="SMART" id="SM00382">
    <property type="entry name" value="AAA"/>
    <property type="match status" value="1"/>
</dbReference>
<dbReference type="PANTHER" id="PTHR42939:SF3">
    <property type="entry name" value="ABC TRANSPORTER ATP-BINDING COMPONENT"/>
    <property type="match status" value="1"/>
</dbReference>
<dbReference type="SUPFAM" id="SSF52540">
    <property type="entry name" value="P-loop containing nucleoside triphosphate hydrolases"/>
    <property type="match status" value="1"/>
</dbReference>
<dbReference type="AlphaFoldDB" id="A0A4Q7LZU7"/>
<evidence type="ECO:0000256" key="1">
    <source>
        <dbReference type="ARBA" id="ARBA00022448"/>
    </source>
</evidence>
<dbReference type="InterPro" id="IPR003439">
    <property type="entry name" value="ABC_transporter-like_ATP-bd"/>
</dbReference>
<dbReference type="GO" id="GO:0005524">
    <property type="term" value="F:ATP binding"/>
    <property type="evidence" value="ECO:0007669"/>
    <property type="project" value="UniProtKB-KW"/>
</dbReference>
<sequence length="303" mass="32804">MSDRPEPTAPAAHTPSAVEVRGLVKRRGAFHLGPLDLRVPVGFVTGFVGANGAGKTTTIKAMLGMVRPDAGTVRVPDRDRIGVVLDAPFLVPDWRVTEAARALRPLYSRWDERQFAALTDRFGLRPHQKVKDLSRGESTKLMVALALAHDPDLLILDEPTAGLDPAARLDLIDLLREFMLDERHSVVFSTHITTDLETFADQVVVIHDGVIHFTGARDDLVESYAMARGGPDDLTPASERLTHGLRRTPTGFEALIATTDTAAFGPGVVMETPTIDDVVARLGRGPTRHSTALADPQHRSAAA</sequence>
<keyword evidence="2" id="KW-0547">Nucleotide-binding</keyword>
<dbReference type="CDD" id="cd03230">
    <property type="entry name" value="ABC_DR_subfamily_A"/>
    <property type="match status" value="1"/>
</dbReference>
<dbReference type="InterPro" id="IPR051782">
    <property type="entry name" value="ABC_Transporter_VariousFunc"/>
</dbReference>
<comment type="caution">
    <text evidence="5">The sequence shown here is derived from an EMBL/GenBank/DDBJ whole genome shotgun (WGS) entry which is preliminary data.</text>
</comment>
<accession>A0A4Q7LZU7</accession>
<keyword evidence="1" id="KW-0813">Transport</keyword>
<evidence type="ECO:0000313" key="6">
    <source>
        <dbReference type="Proteomes" id="UP000293852"/>
    </source>
</evidence>
<keyword evidence="6" id="KW-1185">Reference proteome</keyword>
<reference evidence="5 6" key="1">
    <citation type="submission" date="2019-02" db="EMBL/GenBank/DDBJ databases">
        <title>Sequencing the genomes of 1000 actinobacteria strains.</title>
        <authorList>
            <person name="Klenk H.-P."/>
        </authorList>
    </citation>
    <scope>NUCLEOTIDE SEQUENCE [LARGE SCALE GENOMIC DNA]</scope>
    <source>
        <strain evidence="5 6">DSM 16932</strain>
    </source>
</reference>
<name>A0A4Q7LZU7_9MICO</name>
<dbReference type="EMBL" id="SGWX01000001">
    <property type="protein sequence ID" value="RZS60361.1"/>
    <property type="molecule type" value="Genomic_DNA"/>
</dbReference>
<proteinExistence type="predicted"/>
<evidence type="ECO:0000256" key="3">
    <source>
        <dbReference type="ARBA" id="ARBA00022840"/>
    </source>
</evidence>
<dbReference type="Pfam" id="PF00005">
    <property type="entry name" value="ABC_tran"/>
    <property type="match status" value="1"/>
</dbReference>
<evidence type="ECO:0000313" key="5">
    <source>
        <dbReference type="EMBL" id="RZS60361.1"/>
    </source>
</evidence>
<organism evidence="5 6">
    <name type="scientific">Xylanimonas ulmi</name>
    <dbReference type="NCBI Taxonomy" id="228973"/>
    <lineage>
        <taxon>Bacteria</taxon>
        <taxon>Bacillati</taxon>
        <taxon>Actinomycetota</taxon>
        <taxon>Actinomycetes</taxon>
        <taxon>Micrococcales</taxon>
        <taxon>Promicromonosporaceae</taxon>
        <taxon>Xylanimonas</taxon>
    </lineage>
</organism>
<dbReference type="InterPro" id="IPR003593">
    <property type="entry name" value="AAA+_ATPase"/>
</dbReference>
<dbReference type="PROSITE" id="PS50893">
    <property type="entry name" value="ABC_TRANSPORTER_2"/>
    <property type="match status" value="1"/>
</dbReference>
<gene>
    <name evidence="5" type="ORF">EV386_0616</name>
</gene>
<dbReference type="Gene3D" id="3.40.50.300">
    <property type="entry name" value="P-loop containing nucleotide triphosphate hydrolases"/>
    <property type="match status" value="1"/>
</dbReference>
<dbReference type="GO" id="GO:0016887">
    <property type="term" value="F:ATP hydrolysis activity"/>
    <property type="evidence" value="ECO:0007669"/>
    <property type="project" value="InterPro"/>
</dbReference>
<dbReference type="RefSeq" id="WP_130412214.1">
    <property type="nucleotide sequence ID" value="NZ_SGWX01000001.1"/>
</dbReference>
<keyword evidence="3 5" id="KW-0067">ATP-binding</keyword>
<protein>
    <submittedName>
        <fullName evidence="5">ABC-2 type transport system ATP-binding protein</fullName>
    </submittedName>
</protein>
<dbReference type="OrthoDB" id="9804819at2"/>
<dbReference type="PANTHER" id="PTHR42939">
    <property type="entry name" value="ABC TRANSPORTER ATP-BINDING PROTEIN ALBC-RELATED"/>
    <property type="match status" value="1"/>
</dbReference>
<dbReference type="InterPro" id="IPR027417">
    <property type="entry name" value="P-loop_NTPase"/>
</dbReference>
<feature type="domain" description="ABC transporter" evidence="4">
    <location>
        <begin position="12"/>
        <end position="233"/>
    </location>
</feature>
<evidence type="ECO:0000256" key="2">
    <source>
        <dbReference type="ARBA" id="ARBA00022741"/>
    </source>
</evidence>
<dbReference type="Proteomes" id="UP000293852">
    <property type="component" value="Unassembled WGS sequence"/>
</dbReference>
<evidence type="ECO:0000259" key="4">
    <source>
        <dbReference type="PROSITE" id="PS50893"/>
    </source>
</evidence>